<keyword evidence="2 7" id="KW-0813">Transport</keyword>
<name>A0ABT8K6D8_9MICO</name>
<evidence type="ECO:0000256" key="3">
    <source>
        <dbReference type="ARBA" id="ARBA00022475"/>
    </source>
</evidence>
<feature type="transmembrane region" description="Helical" evidence="7">
    <location>
        <begin position="265"/>
        <end position="284"/>
    </location>
</feature>
<evidence type="ECO:0000256" key="2">
    <source>
        <dbReference type="ARBA" id="ARBA00022448"/>
    </source>
</evidence>
<dbReference type="PANTHER" id="PTHR30193:SF37">
    <property type="entry name" value="INNER MEMBRANE ABC TRANSPORTER PERMEASE PROTEIN YCJO"/>
    <property type="match status" value="1"/>
</dbReference>
<dbReference type="RefSeq" id="WP_301209805.1">
    <property type="nucleotide sequence ID" value="NZ_JAROCF010000001.1"/>
</dbReference>
<sequence>MSNATSRSRRSGIRRGEAGSGWLFTAPVILLLGVFLVVPVLMALWVSFSDWGGRGSPFSSDVNFVGLDNYRQLLAGGGLAEQDFGMSLKNNAWYVILVVPIQTAVALFLAVLVNRAVLRGRGFFRTAFYFPSVTSSVAITVLFLFLFSTSGAVNKALSWLGIHGPNWLNDPRGIIHNLLGVFGVTQGPQALTGNDMLGISWWDWLGGPSVAMSVYIIMAIFTTSGTFMLLFIAALQNLGGDVTEAAMMDGANGWQRFWRITLPQLRPTLFTVLTLGLIGCWQVFDQIYTGGRGAPGKTTLTPAYLSYKTSFVDQEWGQGAAIAFILFVIIVLFTLFQRWVLAERAVSKRRLRLYQPAISAATAAANAGGSTAGGSAPAGGDDARTKGARR</sequence>
<keyword evidence="4 7" id="KW-0812">Transmembrane</keyword>
<feature type="region of interest" description="Disordered" evidence="8">
    <location>
        <begin position="366"/>
        <end position="390"/>
    </location>
</feature>
<reference evidence="10" key="1">
    <citation type="submission" date="2023-06" db="EMBL/GenBank/DDBJ databases">
        <title>MT1 and MT2 Draft Genomes of Novel Species.</title>
        <authorList>
            <person name="Venkateswaran K."/>
        </authorList>
    </citation>
    <scope>NUCLEOTIDE SEQUENCE</scope>
    <source>
        <strain evidence="10">F6_8S_P_1B</strain>
    </source>
</reference>
<feature type="compositionally biased region" description="Low complexity" evidence="8">
    <location>
        <begin position="366"/>
        <end position="380"/>
    </location>
</feature>
<evidence type="ECO:0000256" key="6">
    <source>
        <dbReference type="ARBA" id="ARBA00023136"/>
    </source>
</evidence>
<proteinExistence type="inferred from homology"/>
<dbReference type="Proteomes" id="UP001174208">
    <property type="component" value="Unassembled WGS sequence"/>
</dbReference>
<evidence type="ECO:0000256" key="4">
    <source>
        <dbReference type="ARBA" id="ARBA00022692"/>
    </source>
</evidence>
<organism evidence="10 11">
    <name type="scientific">Leifsonia williamsii</name>
    <dbReference type="NCBI Taxonomy" id="3035919"/>
    <lineage>
        <taxon>Bacteria</taxon>
        <taxon>Bacillati</taxon>
        <taxon>Actinomycetota</taxon>
        <taxon>Actinomycetes</taxon>
        <taxon>Micrococcales</taxon>
        <taxon>Microbacteriaceae</taxon>
        <taxon>Leifsonia</taxon>
    </lineage>
</organism>
<feature type="domain" description="ABC transmembrane type-1" evidence="9">
    <location>
        <begin position="88"/>
        <end position="337"/>
    </location>
</feature>
<accession>A0ABT8K6D8</accession>
<feature type="transmembrane region" description="Helical" evidence="7">
    <location>
        <begin position="212"/>
        <end position="235"/>
    </location>
</feature>
<protein>
    <submittedName>
        <fullName evidence="10">Sugar ABC transporter permease</fullName>
    </submittedName>
</protein>
<feature type="transmembrane region" description="Helical" evidence="7">
    <location>
        <begin position="320"/>
        <end position="341"/>
    </location>
</feature>
<gene>
    <name evidence="10" type="ORF">P5G50_00885</name>
</gene>
<dbReference type="PANTHER" id="PTHR30193">
    <property type="entry name" value="ABC TRANSPORTER PERMEASE PROTEIN"/>
    <property type="match status" value="1"/>
</dbReference>
<dbReference type="Pfam" id="PF00528">
    <property type="entry name" value="BPD_transp_1"/>
    <property type="match status" value="1"/>
</dbReference>
<dbReference type="InterPro" id="IPR051393">
    <property type="entry name" value="ABC_transporter_permease"/>
</dbReference>
<keyword evidence="5 7" id="KW-1133">Transmembrane helix</keyword>
<keyword evidence="6 7" id="KW-0472">Membrane</keyword>
<dbReference type="InterPro" id="IPR035906">
    <property type="entry name" value="MetI-like_sf"/>
</dbReference>
<evidence type="ECO:0000259" key="9">
    <source>
        <dbReference type="PROSITE" id="PS50928"/>
    </source>
</evidence>
<comment type="subcellular location">
    <subcellularLocation>
        <location evidence="1 7">Cell membrane</location>
        <topology evidence="1 7">Multi-pass membrane protein</topology>
    </subcellularLocation>
</comment>
<evidence type="ECO:0000256" key="1">
    <source>
        <dbReference type="ARBA" id="ARBA00004651"/>
    </source>
</evidence>
<feature type="transmembrane region" description="Helical" evidence="7">
    <location>
        <begin position="92"/>
        <end position="114"/>
    </location>
</feature>
<dbReference type="EMBL" id="JAROCF010000001">
    <property type="protein sequence ID" value="MDN4612990.1"/>
    <property type="molecule type" value="Genomic_DNA"/>
</dbReference>
<evidence type="ECO:0000256" key="8">
    <source>
        <dbReference type="SAM" id="MobiDB-lite"/>
    </source>
</evidence>
<dbReference type="InterPro" id="IPR000515">
    <property type="entry name" value="MetI-like"/>
</dbReference>
<dbReference type="PROSITE" id="PS50928">
    <property type="entry name" value="ABC_TM1"/>
    <property type="match status" value="1"/>
</dbReference>
<dbReference type="CDD" id="cd06261">
    <property type="entry name" value="TM_PBP2"/>
    <property type="match status" value="1"/>
</dbReference>
<evidence type="ECO:0000313" key="11">
    <source>
        <dbReference type="Proteomes" id="UP001174208"/>
    </source>
</evidence>
<feature type="transmembrane region" description="Helical" evidence="7">
    <location>
        <begin position="21"/>
        <end position="48"/>
    </location>
</feature>
<feature type="compositionally biased region" description="Basic and acidic residues" evidence="8">
    <location>
        <begin position="381"/>
        <end position="390"/>
    </location>
</feature>
<dbReference type="Gene3D" id="1.10.3720.10">
    <property type="entry name" value="MetI-like"/>
    <property type="match status" value="1"/>
</dbReference>
<evidence type="ECO:0000256" key="7">
    <source>
        <dbReference type="RuleBase" id="RU363032"/>
    </source>
</evidence>
<dbReference type="SUPFAM" id="SSF161098">
    <property type="entry name" value="MetI-like"/>
    <property type="match status" value="1"/>
</dbReference>
<feature type="transmembrane region" description="Helical" evidence="7">
    <location>
        <begin position="126"/>
        <end position="147"/>
    </location>
</feature>
<evidence type="ECO:0000313" key="10">
    <source>
        <dbReference type="EMBL" id="MDN4612990.1"/>
    </source>
</evidence>
<keyword evidence="3" id="KW-1003">Cell membrane</keyword>
<evidence type="ECO:0000256" key="5">
    <source>
        <dbReference type="ARBA" id="ARBA00022989"/>
    </source>
</evidence>
<comment type="similarity">
    <text evidence="7">Belongs to the binding-protein-dependent transport system permease family.</text>
</comment>
<comment type="caution">
    <text evidence="10">The sequence shown here is derived from an EMBL/GenBank/DDBJ whole genome shotgun (WGS) entry which is preliminary data.</text>
</comment>
<keyword evidence="11" id="KW-1185">Reference proteome</keyword>